<dbReference type="Pfam" id="PF10531">
    <property type="entry name" value="SLBB"/>
    <property type="match status" value="1"/>
</dbReference>
<dbReference type="PANTHER" id="PTHR21180:SF32">
    <property type="entry name" value="ENDONUCLEASE_EXONUCLEASE_PHOSPHATASE FAMILY DOMAIN-CONTAINING PROTEIN 1"/>
    <property type="match status" value="1"/>
</dbReference>
<feature type="compositionally biased region" description="Polar residues" evidence="1">
    <location>
        <begin position="35"/>
        <end position="44"/>
    </location>
</feature>
<evidence type="ECO:0000313" key="4">
    <source>
        <dbReference type="Proteomes" id="UP000284779"/>
    </source>
</evidence>
<dbReference type="GO" id="GO:0015627">
    <property type="term" value="C:type II protein secretion system complex"/>
    <property type="evidence" value="ECO:0007669"/>
    <property type="project" value="TreeGrafter"/>
</dbReference>
<feature type="region of interest" description="Disordered" evidence="1">
    <location>
        <begin position="35"/>
        <end position="55"/>
    </location>
</feature>
<keyword evidence="4" id="KW-1185">Reference proteome</keyword>
<dbReference type="Proteomes" id="UP000284779">
    <property type="component" value="Unassembled WGS sequence"/>
</dbReference>
<evidence type="ECO:0000259" key="2">
    <source>
        <dbReference type="Pfam" id="PF10531"/>
    </source>
</evidence>
<evidence type="ECO:0000256" key="1">
    <source>
        <dbReference type="SAM" id="MobiDB-lite"/>
    </source>
</evidence>
<proteinExistence type="predicted"/>
<dbReference type="Gene3D" id="1.10.150.280">
    <property type="entry name" value="AF1531-like domain"/>
    <property type="match status" value="1"/>
</dbReference>
<dbReference type="InterPro" id="IPR019554">
    <property type="entry name" value="Soluble_ligand-bd"/>
</dbReference>
<dbReference type="NCBIfam" id="TIGR00426">
    <property type="entry name" value="competence protein ComEA helix-hairpin-helix repeat region"/>
    <property type="match status" value="1"/>
</dbReference>
<accession>A0A413R8U3</accession>
<dbReference type="AlphaFoldDB" id="A0A413R8U3"/>
<dbReference type="PROSITE" id="PS51257">
    <property type="entry name" value="PROKAR_LIPOPROTEIN"/>
    <property type="match status" value="1"/>
</dbReference>
<dbReference type="SUPFAM" id="SSF47781">
    <property type="entry name" value="RuvA domain 2-like"/>
    <property type="match status" value="1"/>
</dbReference>
<dbReference type="RefSeq" id="WP_117970398.1">
    <property type="nucleotide sequence ID" value="NZ_CATWJF010000013.1"/>
</dbReference>
<feature type="region of interest" description="Disordered" evidence="1">
    <location>
        <begin position="128"/>
        <end position="160"/>
    </location>
</feature>
<protein>
    <recommendedName>
        <fullName evidence="2">Soluble ligand binding domain-containing protein</fullName>
    </recommendedName>
</protein>
<name>A0A413R8U3_9FIRM</name>
<feature type="domain" description="Soluble ligand binding" evidence="2">
    <location>
        <begin position="61"/>
        <end position="115"/>
    </location>
</feature>
<dbReference type="InterPro" id="IPR004509">
    <property type="entry name" value="Competence_ComEA_HhH"/>
</dbReference>
<comment type="caution">
    <text evidence="3">The sequence shown here is derived from an EMBL/GenBank/DDBJ whole genome shotgun (WGS) entry which is preliminary data.</text>
</comment>
<feature type="compositionally biased region" description="Low complexity" evidence="1">
    <location>
        <begin position="128"/>
        <end position="152"/>
    </location>
</feature>
<organism evidence="3 4">
    <name type="scientific">Eubacterium ventriosum</name>
    <dbReference type="NCBI Taxonomy" id="39496"/>
    <lineage>
        <taxon>Bacteria</taxon>
        <taxon>Bacillati</taxon>
        <taxon>Bacillota</taxon>
        <taxon>Clostridia</taxon>
        <taxon>Eubacteriales</taxon>
        <taxon>Eubacteriaceae</taxon>
        <taxon>Eubacterium</taxon>
    </lineage>
</organism>
<reference evidence="3 4" key="1">
    <citation type="submission" date="2018-08" db="EMBL/GenBank/DDBJ databases">
        <title>A genome reference for cultivated species of the human gut microbiota.</title>
        <authorList>
            <person name="Zou Y."/>
            <person name="Xue W."/>
            <person name="Luo G."/>
        </authorList>
    </citation>
    <scope>NUCLEOTIDE SEQUENCE [LARGE SCALE GENOMIC DNA]</scope>
    <source>
        <strain evidence="3 4">AM44-11BH</strain>
    </source>
</reference>
<dbReference type="Gene3D" id="3.10.560.10">
    <property type="entry name" value="Outer membrane lipoprotein wza domain like"/>
    <property type="match status" value="1"/>
</dbReference>
<gene>
    <name evidence="3" type="ORF">DW944_06200</name>
</gene>
<evidence type="ECO:0000313" key="3">
    <source>
        <dbReference type="EMBL" id="RHA18659.1"/>
    </source>
</evidence>
<dbReference type="PANTHER" id="PTHR21180">
    <property type="entry name" value="ENDONUCLEASE/EXONUCLEASE/PHOSPHATASE FAMILY DOMAIN-CONTAINING PROTEIN 1"/>
    <property type="match status" value="1"/>
</dbReference>
<dbReference type="InterPro" id="IPR010994">
    <property type="entry name" value="RuvA_2-like"/>
</dbReference>
<dbReference type="Pfam" id="PF12836">
    <property type="entry name" value="HHH_3"/>
    <property type="match status" value="1"/>
</dbReference>
<dbReference type="EMBL" id="QSFD01000005">
    <property type="protein sequence ID" value="RHA18659.1"/>
    <property type="molecule type" value="Genomic_DNA"/>
</dbReference>
<dbReference type="InterPro" id="IPR051675">
    <property type="entry name" value="Endo/Exo/Phosphatase_dom_1"/>
</dbReference>
<sequence length="229" mass="25045">MINTKKYIVLTMVAVLVFFTGCKDKNTQVSLTDKAENNSQTTRVESGENSEEPSESLEEIYVYVSGQVNNPGVYCLKSNDRVFMAIEKAGGLTKKAQKQGVNMAEVLKDGQNIVVLSQKEYYAKLKENQNGSEENSDGNSDSGNDGQNSSQGTNDKTHDSEDIKENLVNINTADVEGLTSLSGIGETRAKAIIAYREENGDFKTKEDIKNVSGIGDSIYSNIEKMITVD</sequence>
<dbReference type="GO" id="GO:0015628">
    <property type="term" value="P:protein secretion by the type II secretion system"/>
    <property type="evidence" value="ECO:0007669"/>
    <property type="project" value="TreeGrafter"/>
</dbReference>